<evidence type="ECO:0000313" key="2">
    <source>
        <dbReference type="Proteomes" id="UP000050509"/>
    </source>
</evidence>
<protein>
    <submittedName>
        <fullName evidence="1">Uncharacterized protein</fullName>
    </submittedName>
</protein>
<sequence>MDRDASPAAPQPVVDLLRGELRDDATAPISLDSDAWNAWLARAHAFKVIGVNVPFLVIRETRSRGGSYWVARGYAAGKRSSHYLGKQVTAETLRAAAAALAEKLAGQEPQPPRTRPGRVVLSERQLDAILDGRSPTDVRQALAAARDGATPEQGAALATVAALVDAVWPEPVKTKSRMERVLPSSSLDS</sequence>
<organism evidence="1 2">
    <name type="scientific">Kouleothrix aurantiaca</name>
    <dbReference type="NCBI Taxonomy" id="186479"/>
    <lineage>
        <taxon>Bacteria</taxon>
        <taxon>Bacillati</taxon>
        <taxon>Chloroflexota</taxon>
        <taxon>Chloroflexia</taxon>
        <taxon>Chloroflexales</taxon>
        <taxon>Roseiflexineae</taxon>
        <taxon>Roseiflexaceae</taxon>
        <taxon>Kouleothrix</taxon>
    </lineage>
</organism>
<gene>
    <name evidence="1" type="ORF">SE17_07180</name>
</gene>
<dbReference type="Proteomes" id="UP000050509">
    <property type="component" value="Unassembled WGS sequence"/>
</dbReference>
<name>A0A0P9DK38_9CHLR</name>
<comment type="caution">
    <text evidence="1">The sequence shown here is derived from an EMBL/GenBank/DDBJ whole genome shotgun (WGS) entry which is preliminary data.</text>
</comment>
<proteinExistence type="predicted"/>
<reference evidence="1 2" key="1">
    <citation type="submission" date="2015-09" db="EMBL/GenBank/DDBJ databases">
        <title>Draft genome sequence of Kouleothrix aurantiaca JCM 19913.</title>
        <authorList>
            <person name="Hemp J."/>
        </authorList>
    </citation>
    <scope>NUCLEOTIDE SEQUENCE [LARGE SCALE GENOMIC DNA]</scope>
    <source>
        <strain evidence="1 2">COM-B</strain>
    </source>
</reference>
<keyword evidence="2" id="KW-1185">Reference proteome</keyword>
<dbReference type="AlphaFoldDB" id="A0A0P9DK38"/>
<dbReference type="EMBL" id="LJCR01000163">
    <property type="protein sequence ID" value="KPV53866.1"/>
    <property type="molecule type" value="Genomic_DNA"/>
</dbReference>
<accession>A0A0P9DK38</accession>
<evidence type="ECO:0000313" key="1">
    <source>
        <dbReference type="EMBL" id="KPV53866.1"/>
    </source>
</evidence>